<dbReference type="EnsemblPlants" id="OGLUM07G14810.1">
    <property type="protein sequence ID" value="OGLUM07G14810.1"/>
    <property type="gene ID" value="OGLUM07G14810"/>
</dbReference>
<evidence type="ECO:0000313" key="3">
    <source>
        <dbReference type="Proteomes" id="UP000026961"/>
    </source>
</evidence>
<name>A0A0E0AK69_9ORYZ</name>
<evidence type="ECO:0000256" key="1">
    <source>
        <dbReference type="SAM" id="MobiDB-lite"/>
    </source>
</evidence>
<reference evidence="2" key="2">
    <citation type="submission" date="2018-05" db="EMBL/GenBank/DDBJ databases">
        <title>OgluRS3 (Oryza glumaepatula Reference Sequence Version 3).</title>
        <authorList>
            <person name="Zhang J."/>
            <person name="Kudrna D."/>
            <person name="Lee S."/>
            <person name="Talag J."/>
            <person name="Welchert J."/>
            <person name="Wing R.A."/>
        </authorList>
    </citation>
    <scope>NUCLEOTIDE SEQUENCE [LARGE SCALE GENOMIC DNA]</scope>
</reference>
<sequence length="70" mass="7186">MAGDGTWLCVGSEGARQQQGDKVAMASLPSSSKSSFARLGSSSSVTPTRLPTRSSAMLIRLARSSLGSLV</sequence>
<dbReference type="AlphaFoldDB" id="A0A0E0AK69"/>
<evidence type="ECO:0000313" key="2">
    <source>
        <dbReference type="EnsemblPlants" id="OGLUM07G14810.1"/>
    </source>
</evidence>
<proteinExistence type="predicted"/>
<protein>
    <submittedName>
        <fullName evidence="2">Uncharacterized protein</fullName>
    </submittedName>
</protein>
<dbReference type="Gramene" id="OGLUM07G14810.1">
    <property type="protein sequence ID" value="OGLUM07G14810.1"/>
    <property type="gene ID" value="OGLUM07G14810"/>
</dbReference>
<feature type="compositionally biased region" description="Polar residues" evidence="1">
    <location>
        <begin position="40"/>
        <end position="50"/>
    </location>
</feature>
<dbReference type="Proteomes" id="UP000026961">
    <property type="component" value="Chromosome 7"/>
</dbReference>
<feature type="region of interest" description="Disordered" evidence="1">
    <location>
        <begin position="20"/>
        <end position="50"/>
    </location>
</feature>
<organism evidence="2">
    <name type="scientific">Oryza glumipatula</name>
    <dbReference type="NCBI Taxonomy" id="40148"/>
    <lineage>
        <taxon>Eukaryota</taxon>
        <taxon>Viridiplantae</taxon>
        <taxon>Streptophyta</taxon>
        <taxon>Embryophyta</taxon>
        <taxon>Tracheophyta</taxon>
        <taxon>Spermatophyta</taxon>
        <taxon>Magnoliopsida</taxon>
        <taxon>Liliopsida</taxon>
        <taxon>Poales</taxon>
        <taxon>Poaceae</taxon>
        <taxon>BOP clade</taxon>
        <taxon>Oryzoideae</taxon>
        <taxon>Oryzeae</taxon>
        <taxon>Oryzinae</taxon>
        <taxon>Oryza</taxon>
    </lineage>
</organism>
<keyword evidence="3" id="KW-1185">Reference proteome</keyword>
<reference evidence="2" key="1">
    <citation type="submission" date="2015-04" db="UniProtKB">
        <authorList>
            <consortium name="EnsemblPlants"/>
        </authorList>
    </citation>
    <scope>IDENTIFICATION</scope>
</reference>
<accession>A0A0E0AK69</accession>
<dbReference type="HOGENOM" id="CLU_2762277_0_0_1"/>